<dbReference type="InterPro" id="IPR006407">
    <property type="entry name" value="GlgB"/>
</dbReference>
<evidence type="ECO:0000256" key="5">
    <source>
        <dbReference type="ARBA" id="ARBA00022600"/>
    </source>
</evidence>
<dbReference type="Pfam" id="PF00128">
    <property type="entry name" value="Alpha-amylase"/>
    <property type="match status" value="1"/>
</dbReference>
<dbReference type="Pfam" id="PF02806">
    <property type="entry name" value="Alpha-amylase_C"/>
    <property type="match status" value="1"/>
</dbReference>
<dbReference type="InterPro" id="IPR013780">
    <property type="entry name" value="Glyco_hydro_b"/>
</dbReference>
<keyword evidence="8 10" id="KW-0320">Glycogen biosynthesis</keyword>
<proteinExistence type="inferred from homology"/>
<evidence type="ECO:0000256" key="10">
    <source>
        <dbReference type="HAMAP-Rule" id="MF_00685"/>
    </source>
</evidence>
<dbReference type="EC" id="2.4.1.18" evidence="10"/>
<dbReference type="InterPro" id="IPR044143">
    <property type="entry name" value="GlgB_N_E_set_prok"/>
</dbReference>
<dbReference type="SUPFAM" id="SSF51445">
    <property type="entry name" value="(Trans)glycosidases"/>
    <property type="match status" value="1"/>
</dbReference>
<evidence type="ECO:0000256" key="8">
    <source>
        <dbReference type="ARBA" id="ARBA00023056"/>
    </source>
</evidence>
<feature type="active site" description="Nucleophile" evidence="10">
    <location>
        <position position="416"/>
    </location>
</feature>
<evidence type="ECO:0000256" key="7">
    <source>
        <dbReference type="ARBA" id="ARBA00022679"/>
    </source>
</evidence>
<comment type="catalytic activity">
    <reaction evidence="1 10">
        <text>Transfers a segment of a (1-&gt;4)-alpha-D-glucan chain to a primary hydroxy group in a similar glucan chain.</text>
        <dbReference type="EC" id="2.4.1.18"/>
    </reaction>
</comment>
<comment type="subunit">
    <text evidence="10">Monomer.</text>
</comment>
<dbReference type="NCBIfam" id="NF008967">
    <property type="entry name" value="PRK12313.1"/>
    <property type="match status" value="1"/>
</dbReference>
<dbReference type="PANTHER" id="PTHR43651:SF3">
    <property type="entry name" value="1,4-ALPHA-GLUCAN-BRANCHING ENZYME"/>
    <property type="match status" value="1"/>
</dbReference>
<accession>A0ABS9QTI1</accession>
<feature type="domain" description="Glycosyl hydrolase family 13 catalytic" evidence="11">
    <location>
        <begin position="257"/>
        <end position="603"/>
    </location>
</feature>
<dbReference type="PANTHER" id="PTHR43651">
    <property type="entry name" value="1,4-ALPHA-GLUCAN-BRANCHING ENZYME"/>
    <property type="match status" value="1"/>
</dbReference>
<dbReference type="Gene3D" id="2.60.40.1180">
    <property type="entry name" value="Golgi alpha-mannosidase II"/>
    <property type="match status" value="1"/>
</dbReference>
<dbReference type="Pfam" id="PF02922">
    <property type="entry name" value="CBM_48"/>
    <property type="match status" value="1"/>
</dbReference>
<evidence type="ECO:0000256" key="6">
    <source>
        <dbReference type="ARBA" id="ARBA00022676"/>
    </source>
</evidence>
<name>A0ABS9QTI1_9GAMM</name>
<dbReference type="PIRSF" id="PIRSF000463">
    <property type="entry name" value="GlgB"/>
    <property type="match status" value="1"/>
</dbReference>
<comment type="similarity">
    <text evidence="4 10">Belongs to the glycosyl hydrolase 13 family. GlgB subfamily.</text>
</comment>
<gene>
    <name evidence="10 12" type="primary">glgB</name>
    <name evidence="12" type="ORF">H9J30_06960</name>
</gene>
<keyword evidence="7 10" id="KW-0808">Transferase</keyword>
<keyword evidence="13" id="KW-1185">Reference proteome</keyword>
<comment type="caution">
    <text evidence="12">The sequence shown here is derived from an EMBL/GenBank/DDBJ whole genome shotgun (WGS) entry which is preliminary data.</text>
</comment>
<sequence>MMTQAQTYFYDGSDVALLNGQYTDVFSLLGMHSINEGKALVVRCFLRNAQKVDVISLKDGRKVASLERVNEAGLFAGTLGRRVKPFLYALRVTYPLCELDIIDPYQFGSFLNGEDLYLFGEGCSEQAYRFLGANWRQVDSVEGVHFCVWAPNAKRVSVVGDFNHWDDTRHVMRQHMANGLWEIFLPNVVEGAHYKFDLVYQNGERHVKSDPMATQMECAPHNASIVPKKHQHSWADAQWMEKRATTAWHRAPMSIYEVQLGSWRRKGEFGEQYFDYQDLIEQLIPYVKEQGFTHIELMPVSEYPFDGSWGYQPVGLYAPTHRFGDANGLKAFIDACHQADIGVLLDWVAAHFPKDPHGLVRFDGTCLYEHEDPRKGTHPDWDTLIYNYGRGEVRSFLLSNACYWLREFHLDGLRLDAVSSMLYLDYSREPGQWLPNAYGGRENLEAIDFLQMLNQRLYQAFPGICMIAEESTAFAGVTKPTDCSGLGFGFKWNMGWMNDSLSYLGRDPIYRQYHHNQLTFSLMYAYSEQFMLSISHDEVVHGKGSLLHKIPGDDWQKFATLRAYYGFMWGHPGKKLLFMGSEFAQRNEWNHNHSLDWHLLAFEPHQGVQRWLRDLNQLYRQFPALSVLDYESQGFRWLDCDNGRDSIFSFVRYGEGSDVPLVFVVNMTPTLHQGFRIGLPQGGDFCEYLNSDSHLYGGSNQGNAGKVIAEDLPWQGMASSALITVPPLGCLILGPATDAPDRDVSL</sequence>
<dbReference type="InterPro" id="IPR014756">
    <property type="entry name" value="Ig_E-set"/>
</dbReference>
<organism evidence="12 13">
    <name type="scientific">Shewanella cutis</name>
    <dbReference type="NCBI Taxonomy" id="2766780"/>
    <lineage>
        <taxon>Bacteria</taxon>
        <taxon>Pseudomonadati</taxon>
        <taxon>Pseudomonadota</taxon>
        <taxon>Gammaproteobacteria</taxon>
        <taxon>Alteromonadales</taxon>
        <taxon>Shewanellaceae</taxon>
        <taxon>Shewanella</taxon>
    </lineage>
</organism>
<dbReference type="Pfam" id="PF22019">
    <property type="entry name" value="GlgB_N"/>
    <property type="match status" value="1"/>
</dbReference>
<evidence type="ECO:0000256" key="2">
    <source>
        <dbReference type="ARBA" id="ARBA00002953"/>
    </source>
</evidence>
<dbReference type="InterPro" id="IPR037439">
    <property type="entry name" value="Branching_enzy"/>
</dbReference>
<dbReference type="CDD" id="cd11322">
    <property type="entry name" value="AmyAc_Glg_BE"/>
    <property type="match status" value="1"/>
</dbReference>
<keyword evidence="6 10" id="KW-0328">Glycosyltransferase</keyword>
<dbReference type="EMBL" id="JACSDI010000003">
    <property type="protein sequence ID" value="MCG9963658.1"/>
    <property type="molecule type" value="Genomic_DNA"/>
</dbReference>
<dbReference type="GO" id="GO:0003844">
    <property type="term" value="F:1,4-alpha-glucan branching enzyme activity"/>
    <property type="evidence" value="ECO:0007669"/>
    <property type="project" value="UniProtKB-EC"/>
</dbReference>
<evidence type="ECO:0000313" key="12">
    <source>
        <dbReference type="EMBL" id="MCG9963658.1"/>
    </source>
</evidence>
<dbReference type="CDD" id="cd02855">
    <property type="entry name" value="E_set_GBE_prok_N"/>
    <property type="match status" value="1"/>
</dbReference>
<reference evidence="12 13" key="1">
    <citation type="submission" date="2020-08" db="EMBL/GenBank/DDBJ databases">
        <title>Whole genome sequence of Shewanella sp strain PS-2.</title>
        <authorList>
            <person name="Das S.K."/>
        </authorList>
    </citation>
    <scope>NUCLEOTIDE SEQUENCE [LARGE SCALE GENOMIC DNA]</scope>
    <source>
        <strain evidence="12 13">PS-2</strain>
    </source>
</reference>
<comment type="pathway">
    <text evidence="3 10">Glycan biosynthesis; glycogen biosynthesis.</text>
</comment>
<dbReference type="SUPFAM" id="SSF81296">
    <property type="entry name" value="E set domains"/>
    <property type="match status" value="2"/>
</dbReference>
<dbReference type="InterPro" id="IPR006048">
    <property type="entry name" value="A-amylase/branching_C"/>
</dbReference>
<dbReference type="Gene3D" id="3.20.20.80">
    <property type="entry name" value="Glycosidases"/>
    <property type="match status" value="1"/>
</dbReference>
<evidence type="ECO:0000256" key="3">
    <source>
        <dbReference type="ARBA" id="ARBA00004964"/>
    </source>
</evidence>
<dbReference type="Proteomes" id="UP000829384">
    <property type="component" value="Unassembled WGS sequence"/>
</dbReference>
<dbReference type="NCBIfam" id="NF003811">
    <property type="entry name" value="PRK05402.1"/>
    <property type="match status" value="1"/>
</dbReference>
<dbReference type="InterPro" id="IPR054169">
    <property type="entry name" value="GlgB_N"/>
</dbReference>
<evidence type="ECO:0000256" key="1">
    <source>
        <dbReference type="ARBA" id="ARBA00000826"/>
    </source>
</evidence>
<evidence type="ECO:0000259" key="11">
    <source>
        <dbReference type="SMART" id="SM00642"/>
    </source>
</evidence>
<dbReference type="NCBIfam" id="TIGR01515">
    <property type="entry name" value="branching_enzym"/>
    <property type="match status" value="1"/>
</dbReference>
<comment type="function">
    <text evidence="2 10">Catalyzes the formation of the alpha-1,6-glucosidic linkages in glycogen by scission of a 1,4-alpha-linked oligosaccharide from growing alpha-1,4-glucan chains and the subsequent attachment of the oligosaccharide to the alpha-1,6 position.</text>
</comment>
<dbReference type="InterPro" id="IPR004193">
    <property type="entry name" value="Glyco_hydro_13_N"/>
</dbReference>
<dbReference type="InterPro" id="IPR006047">
    <property type="entry name" value="GH13_cat_dom"/>
</dbReference>
<dbReference type="RefSeq" id="WP_240130372.1">
    <property type="nucleotide sequence ID" value="NZ_JACSDI010000003.1"/>
</dbReference>
<dbReference type="SMART" id="SM00642">
    <property type="entry name" value="Aamy"/>
    <property type="match status" value="1"/>
</dbReference>
<feature type="active site" description="Proton donor" evidence="10">
    <location>
        <position position="469"/>
    </location>
</feature>
<dbReference type="HAMAP" id="MF_00685">
    <property type="entry name" value="GlgB"/>
    <property type="match status" value="1"/>
</dbReference>
<evidence type="ECO:0000256" key="9">
    <source>
        <dbReference type="ARBA" id="ARBA00023277"/>
    </source>
</evidence>
<keyword evidence="5 10" id="KW-0321">Glycogen metabolism</keyword>
<protein>
    <recommendedName>
        <fullName evidence="10">1,4-alpha-glucan branching enzyme GlgB</fullName>
        <ecNumber evidence="10">2.4.1.18</ecNumber>
    </recommendedName>
    <alternativeName>
        <fullName evidence="10">1,4-alpha-D-glucan:1,4-alpha-D-glucan 6-glucosyl-transferase</fullName>
    </alternativeName>
    <alternativeName>
        <fullName evidence="10">Alpha-(1-&gt;4)-glucan branching enzyme</fullName>
    </alternativeName>
    <alternativeName>
        <fullName evidence="10">Glycogen branching enzyme</fullName>
        <shortName evidence="10">BE</shortName>
    </alternativeName>
</protein>
<keyword evidence="9 10" id="KW-0119">Carbohydrate metabolism</keyword>
<evidence type="ECO:0000256" key="4">
    <source>
        <dbReference type="ARBA" id="ARBA00009000"/>
    </source>
</evidence>
<dbReference type="InterPro" id="IPR013783">
    <property type="entry name" value="Ig-like_fold"/>
</dbReference>
<evidence type="ECO:0000313" key="13">
    <source>
        <dbReference type="Proteomes" id="UP000829384"/>
    </source>
</evidence>
<dbReference type="SUPFAM" id="SSF51011">
    <property type="entry name" value="Glycosyl hydrolase domain"/>
    <property type="match status" value="1"/>
</dbReference>
<dbReference type="Gene3D" id="2.60.40.10">
    <property type="entry name" value="Immunoglobulins"/>
    <property type="match status" value="1"/>
</dbReference>
<dbReference type="InterPro" id="IPR017853">
    <property type="entry name" value="GH"/>
</dbReference>